<dbReference type="Pfam" id="PF00126">
    <property type="entry name" value="HTH_1"/>
    <property type="match status" value="1"/>
</dbReference>
<dbReference type="GO" id="GO:0043565">
    <property type="term" value="F:sequence-specific DNA binding"/>
    <property type="evidence" value="ECO:0007669"/>
    <property type="project" value="TreeGrafter"/>
</dbReference>
<dbReference type="GO" id="GO:0003700">
    <property type="term" value="F:DNA-binding transcription factor activity"/>
    <property type="evidence" value="ECO:0007669"/>
    <property type="project" value="InterPro"/>
</dbReference>
<evidence type="ECO:0000313" key="7">
    <source>
        <dbReference type="Proteomes" id="UP001196509"/>
    </source>
</evidence>
<dbReference type="RefSeq" id="WP_220230616.1">
    <property type="nucleotide sequence ID" value="NZ_JAICBX010000005.1"/>
</dbReference>
<dbReference type="InterPro" id="IPR058163">
    <property type="entry name" value="LysR-type_TF_proteobact-type"/>
</dbReference>
<dbReference type="Gene3D" id="1.10.10.10">
    <property type="entry name" value="Winged helix-like DNA-binding domain superfamily/Winged helix DNA-binding domain"/>
    <property type="match status" value="1"/>
</dbReference>
<dbReference type="SUPFAM" id="SSF53850">
    <property type="entry name" value="Periplasmic binding protein-like II"/>
    <property type="match status" value="1"/>
</dbReference>
<comment type="caution">
    <text evidence="6">The sequence shown here is derived from an EMBL/GenBank/DDBJ whole genome shotgun (WGS) entry which is preliminary data.</text>
</comment>
<comment type="similarity">
    <text evidence="1">Belongs to the LysR transcriptional regulatory family.</text>
</comment>
<dbReference type="InterPro" id="IPR036388">
    <property type="entry name" value="WH-like_DNA-bd_sf"/>
</dbReference>
<organism evidence="6 7">
    <name type="scientific">Flavimaribacter sediminis</name>
    <dbReference type="NCBI Taxonomy" id="2865987"/>
    <lineage>
        <taxon>Bacteria</taxon>
        <taxon>Pseudomonadati</taxon>
        <taxon>Pseudomonadota</taxon>
        <taxon>Alphaproteobacteria</taxon>
        <taxon>Hyphomicrobiales</taxon>
        <taxon>Rhizobiaceae</taxon>
        <taxon>Flavimaribacter</taxon>
    </lineage>
</organism>
<accession>A0AAE3D3N9</accession>
<dbReference type="InterPro" id="IPR000847">
    <property type="entry name" value="LysR_HTH_N"/>
</dbReference>
<dbReference type="SUPFAM" id="SSF46785">
    <property type="entry name" value="Winged helix' DNA-binding domain"/>
    <property type="match status" value="1"/>
</dbReference>
<evidence type="ECO:0000256" key="2">
    <source>
        <dbReference type="ARBA" id="ARBA00023015"/>
    </source>
</evidence>
<dbReference type="PROSITE" id="PS50931">
    <property type="entry name" value="HTH_LYSR"/>
    <property type="match status" value="1"/>
</dbReference>
<dbReference type="Pfam" id="PF03466">
    <property type="entry name" value="LysR_substrate"/>
    <property type="match status" value="1"/>
</dbReference>
<keyword evidence="7" id="KW-1185">Reference proteome</keyword>
<protein>
    <submittedName>
        <fullName evidence="6">LysR family transcriptional regulator</fullName>
    </submittedName>
</protein>
<keyword evidence="2" id="KW-0805">Transcription regulation</keyword>
<dbReference type="PANTHER" id="PTHR30537">
    <property type="entry name" value="HTH-TYPE TRANSCRIPTIONAL REGULATOR"/>
    <property type="match status" value="1"/>
</dbReference>
<dbReference type="EMBL" id="JAICBX010000005">
    <property type="protein sequence ID" value="MBW8639878.1"/>
    <property type="molecule type" value="Genomic_DNA"/>
</dbReference>
<dbReference type="InterPro" id="IPR036390">
    <property type="entry name" value="WH_DNA-bd_sf"/>
</dbReference>
<reference evidence="6" key="1">
    <citation type="submission" date="2021-08" db="EMBL/GenBank/DDBJ databases">
        <title>Hoeflea bacterium WL0058 sp. nov., isolated from the sediment.</title>
        <authorList>
            <person name="Wang L."/>
            <person name="Zhang D."/>
        </authorList>
    </citation>
    <scope>NUCLEOTIDE SEQUENCE</scope>
    <source>
        <strain evidence="6">WL0058</strain>
    </source>
</reference>
<evidence type="ECO:0000256" key="3">
    <source>
        <dbReference type="ARBA" id="ARBA00023125"/>
    </source>
</evidence>
<keyword evidence="4" id="KW-0804">Transcription</keyword>
<evidence type="ECO:0000256" key="1">
    <source>
        <dbReference type="ARBA" id="ARBA00009437"/>
    </source>
</evidence>
<dbReference type="FunFam" id="1.10.10.10:FF:000038">
    <property type="entry name" value="Glycine cleavage system transcriptional activator"/>
    <property type="match status" value="1"/>
</dbReference>
<evidence type="ECO:0000256" key="4">
    <source>
        <dbReference type="ARBA" id="ARBA00023163"/>
    </source>
</evidence>
<evidence type="ECO:0000313" key="6">
    <source>
        <dbReference type="EMBL" id="MBW8639878.1"/>
    </source>
</evidence>
<dbReference type="Gene3D" id="3.40.190.10">
    <property type="entry name" value="Periplasmic binding protein-like II"/>
    <property type="match status" value="2"/>
</dbReference>
<dbReference type="PANTHER" id="PTHR30537:SF74">
    <property type="entry name" value="HTH-TYPE TRANSCRIPTIONAL REGULATOR TRPI"/>
    <property type="match status" value="1"/>
</dbReference>
<sequence>MTRRHYRLPSLTALAVFEAAARHLSLKHAAQELNVTPGAVSHQIKALEAEIGVALFLRVHRGVVLTPEGDELYATLATSFSRTAAVIERIRAPDSDRVITIGASTAVASLWLIPRIARLWQRHPEIRINHRVSDIASDLEGSDVDLAIRYGDGNWQGVTAVKLFADVIVPVCGREFAKRHPVRHAADLIDLPLLQLQAIDVGWMSWNEWFRLCGVKKNAPVNKTFNNYTIALQAAEEGAGVVLGWRRLIRTYLDANRLVPITDASVDAPSAYYLTWNSERTLSAAEELTRNWLVDAA</sequence>
<proteinExistence type="inferred from homology"/>
<evidence type="ECO:0000259" key="5">
    <source>
        <dbReference type="PROSITE" id="PS50931"/>
    </source>
</evidence>
<gene>
    <name evidence="6" type="ORF">K1W69_21970</name>
</gene>
<dbReference type="Proteomes" id="UP001196509">
    <property type="component" value="Unassembled WGS sequence"/>
</dbReference>
<dbReference type="PRINTS" id="PR00039">
    <property type="entry name" value="HTHLYSR"/>
</dbReference>
<dbReference type="GO" id="GO:0006351">
    <property type="term" value="P:DNA-templated transcription"/>
    <property type="evidence" value="ECO:0007669"/>
    <property type="project" value="TreeGrafter"/>
</dbReference>
<dbReference type="AlphaFoldDB" id="A0AAE3D3N9"/>
<dbReference type="CDD" id="cd08432">
    <property type="entry name" value="PBP2_GcdR_TrpI_HvrB_AmpR_like"/>
    <property type="match status" value="1"/>
</dbReference>
<feature type="domain" description="HTH lysR-type" evidence="5">
    <location>
        <begin position="9"/>
        <end position="66"/>
    </location>
</feature>
<name>A0AAE3D3N9_9HYPH</name>
<keyword evidence="3" id="KW-0238">DNA-binding</keyword>
<dbReference type="InterPro" id="IPR005119">
    <property type="entry name" value="LysR_subst-bd"/>
</dbReference>